<dbReference type="InterPro" id="IPR002213">
    <property type="entry name" value="UDP_glucos_trans"/>
</dbReference>
<evidence type="ECO:0000256" key="2">
    <source>
        <dbReference type="ARBA" id="ARBA00022679"/>
    </source>
</evidence>
<keyword evidence="3" id="KW-0472">Membrane</keyword>
<keyword evidence="3" id="KW-0812">Transmembrane</keyword>
<dbReference type="Gene3D" id="3.40.50.2000">
    <property type="entry name" value="Glycogen Phosphorylase B"/>
    <property type="match status" value="4"/>
</dbReference>
<dbReference type="GO" id="GO:0080043">
    <property type="term" value="F:quercetin 3-O-glucosyltransferase activity"/>
    <property type="evidence" value="ECO:0007669"/>
    <property type="project" value="TreeGrafter"/>
</dbReference>
<dbReference type="SUPFAM" id="SSF53756">
    <property type="entry name" value="UDP-Glycosyltransferase/glycogen phosphorylase"/>
    <property type="match status" value="1"/>
</dbReference>
<protein>
    <recommendedName>
        <fullName evidence="6">Glycosyltransferase</fullName>
    </recommendedName>
</protein>
<gene>
    <name evidence="4" type="ORF">LVIROSA_LOCUS24889</name>
</gene>
<evidence type="ECO:0000256" key="3">
    <source>
        <dbReference type="SAM" id="Phobius"/>
    </source>
</evidence>
<comment type="similarity">
    <text evidence="1">Belongs to the UDP-glycosyltransferase family.</text>
</comment>
<feature type="transmembrane region" description="Helical" evidence="3">
    <location>
        <begin position="40"/>
        <end position="61"/>
    </location>
</feature>
<reference evidence="4 5" key="1">
    <citation type="submission" date="2022-01" db="EMBL/GenBank/DDBJ databases">
        <authorList>
            <person name="Xiong W."/>
            <person name="Schranz E."/>
        </authorList>
    </citation>
    <scope>NUCLEOTIDE SEQUENCE [LARGE SCALE GENOMIC DNA]</scope>
</reference>
<evidence type="ECO:0000313" key="5">
    <source>
        <dbReference type="Proteomes" id="UP001157418"/>
    </source>
</evidence>
<keyword evidence="5" id="KW-1185">Reference proteome</keyword>
<dbReference type="Proteomes" id="UP001157418">
    <property type="component" value="Unassembled WGS sequence"/>
</dbReference>
<dbReference type="PANTHER" id="PTHR11926">
    <property type="entry name" value="GLUCOSYL/GLUCURONOSYL TRANSFERASES"/>
    <property type="match status" value="1"/>
</dbReference>
<evidence type="ECO:0008006" key="6">
    <source>
        <dbReference type="Google" id="ProtNLM"/>
    </source>
</evidence>
<proteinExistence type="inferred from homology"/>
<dbReference type="PANTHER" id="PTHR11926:SF1392">
    <property type="entry name" value="GLYCOSYLTRANSFERASE"/>
    <property type="match status" value="1"/>
</dbReference>
<sequence length="517" mass="58928">MWSRDRWSAKEIRSLRGNQKEYLHNRQSGRKSWIPSLTRMNLLLITPPLCFGFSYLVAIRLRVIICNALKIHKQQNQATISVMDQETVLPPHVLIFPLPLQGPVNSTIKLAELLCLSGLHITLLLTDPIHTKLLKYSNIQSRFSSYPGFHLETIPDGLPEDHPRSIDRFIEVLESLKTKSSILFKDLLTSGKLSSDSRRPVTCIIADGTMGYTCDVANEIGIPIMYIRTISACCLWVFFCFPDLIESRELPFSGNDLDTPIKSIPGMEEFLRRRDLPLFCRFNLSDPNVKTYLSEGTENPRAHGLILNTFDDLEGPIVSQIRTSCPNLYTIGPLHAHLKMKLESFSSSLPSSNSLWKEDMSCIPWLDSQPSKSVLYVSFGSLAVMSKEKYMELWYGLVNSGSRFLWVIRRHSVLSDVIEIPPELSKGTEERGCIVEWAPQEKVNSRFVGEVWKLGLDMKDTCDRVIVEKMVRELMEERKDEFRKSADKMAKLAKQCLMEGGSSYCNLERLIKDIKAM</sequence>
<comment type="caution">
    <text evidence="4">The sequence shown here is derived from an EMBL/GenBank/DDBJ whole genome shotgun (WGS) entry which is preliminary data.</text>
</comment>
<organism evidence="4 5">
    <name type="scientific">Lactuca virosa</name>
    <dbReference type="NCBI Taxonomy" id="75947"/>
    <lineage>
        <taxon>Eukaryota</taxon>
        <taxon>Viridiplantae</taxon>
        <taxon>Streptophyta</taxon>
        <taxon>Embryophyta</taxon>
        <taxon>Tracheophyta</taxon>
        <taxon>Spermatophyta</taxon>
        <taxon>Magnoliopsida</taxon>
        <taxon>eudicotyledons</taxon>
        <taxon>Gunneridae</taxon>
        <taxon>Pentapetalae</taxon>
        <taxon>asterids</taxon>
        <taxon>campanulids</taxon>
        <taxon>Asterales</taxon>
        <taxon>Asteraceae</taxon>
        <taxon>Cichorioideae</taxon>
        <taxon>Cichorieae</taxon>
        <taxon>Lactucinae</taxon>
        <taxon>Lactuca</taxon>
    </lineage>
</organism>
<dbReference type="EMBL" id="CAKMRJ010004445">
    <property type="protein sequence ID" value="CAH1438640.1"/>
    <property type="molecule type" value="Genomic_DNA"/>
</dbReference>
<dbReference type="CDD" id="cd03784">
    <property type="entry name" value="GT1_Gtf-like"/>
    <property type="match status" value="1"/>
</dbReference>
<evidence type="ECO:0000256" key="1">
    <source>
        <dbReference type="ARBA" id="ARBA00009995"/>
    </source>
</evidence>
<dbReference type="GO" id="GO:0080044">
    <property type="term" value="F:quercetin 7-O-glucosyltransferase activity"/>
    <property type="evidence" value="ECO:0007669"/>
    <property type="project" value="TreeGrafter"/>
</dbReference>
<keyword evidence="3" id="KW-1133">Transmembrane helix</keyword>
<dbReference type="AlphaFoldDB" id="A0AAU9NL97"/>
<evidence type="ECO:0000313" key="4">
    <source>
        <dbReference type="EMBL" id="CAH1438640.1"/>
    </source>
</evidence>
<name>A0AAU9NL97_9ASTR</name>
<accession>A0AAU9NL97</accession>
<keyword evidence="2" id="KW-0808">Transferase</keyword>